<gene>
    <name evidence="1" type="ORF">KM842_03675</name>
</gene>
<name>A0ACD1E7Z8_9MICO</name>
<proteinExistence type="predicted"/>
<dbReference type="EMBL" id="CP076544">
    <property type="protein sequence ID" value="QWS35064.1"/>
    <property type="molecule type" value="Genomic_DNA"/>
</dbReference>
<evidence type="ECO:0000313" key="2">
    <source>
        <dbReference type="Proteomes" id="UP000681794"/>
    </source>
</evidence>
<evidence type="ECO:0000313" key="1">
    <source>
        <dbReference type="EMBL" id="QWS35064.1"/>
    </source>
</evidence>
<reference evidence="1" key="1">
    <citation type="submission" date="2021-06" db="EMBL/GenBank/DDBJ databases">
        <authorList>
            <person name="Ellington A.J."/>
            <person name="Bryan N.C."/>
            <person name="Christner B.C."/>
            <person name="Reisch C.R."/>
        </authorList>
    </citation>
    <scope>NUCLEOTIDE SEQUENCE</scope>
    <source>
        <strain evidence="1">L6-1</strain>
    </source>
</reference>
<sequence length="736" mass="76935">MGPSCPSHPADRRRARRVRPDAHPASSPSVRCVTAVVPPVADVPAELRTVASPWTLGPLRLPNRVVMGSMHTGLEVRDDGGVAMAAFYRERAAGGAACIITGGIAVNDEARGGPDFAVFGVDGADDRFRTAVAAVHDEGGTVLAQLFHAGRYALVGGLRDRHGRPQRAVAPSALPWAAARGVVPEELTADEVERTVADFATAARTAADLGFDGVEIMASEGYLVNQFQSPLTNLRDDEWGGTPAKRRRFAVEVVRAVRAAVPDLAVTIRLSGADLMPGSSTDEDVDALVLDLLPLGLDAISVGIGWHESRTPTIQAAVPHGAWIEQATRIADVVRASDHPHVAVIASNRMTDLRDGEAVLADGRIDAVALARPFLADAEIVARSLTGRFDLVNTCIGCNQACLDRSVVGAPVSCLVNPRAARELLFPLRPTAAPKRVDVVGGGPAGLAAAVDAARRGHDVRLWEAADVLGGQFGLAAVVPGKEDYAGPVQAARAELAERGATVHLGRPATIADLADSDAVVLASGVVPREVTIPGSDLPHVLTYEQTLEDGVPPGSVAIVGGGGIGVDTAAFLTESSDEAVRAAEFAARWDVPVSDQLVGDLPQRQPTVPRTVRPGHQVTVLRRSGKFGQGVGLTSRWVALGRLRDAGVRMVGGVQEYLRIEPGRLWIRDEAGAEVAVPADVVVLCAGQEARDDLVTDLRSAAVPFAVVGGARDARSVDAVRATSEALEAVRALAP</sequence>
<organism evidence="1 2">
    <name type="scientific">Curtobacterium aetherium</name>
    <dbReference type="NCBI Taxonomy" id="2841594"/>
    <lineage>
        <taxon>Bacteria</taxon>
        <taxon>Bacillati</taxon>
        <taxon>Actinomycetota</taxon>
        <taxon>Actinomycetes</taxon>
        <taxon>Micrococcales</taxon>
        <taxon>Microbacteriaceae</taxon>
        <taxon>Curtobacterium</taxon>
    </lineage>
</organism>
<dbReference type="Proteomes" id="UP000681794">
    <property type="component" value="Chromosome"/>
</dbReference>
<protein>
    <submittedName>
        <fullName evidence="1">FAD-dependent oxidoreductase</fullName>
    </submittedName>
</protein>
<keyword evidence="2" id="KW-1185">Reference proteome</keyword>
<accession>A0ACD1E7Z8</accession>